<sequence>MNPPGSEVQRNESGSDVAELVSETIPDGTIFPFGSTFTKTWTLRNSGNVPWNNRQLKRMTPNSATYPYSPDFVAVPHTLPGEATMISVDITVTRYPSLAQVRFKMVDEHGHLCWPYLNPLGLTVIVESRGLSLDIQGLKAAKTTAAPQQPTQRIAEAPRRTGIMGG</sequence>
<dbReference type="PANTHER" id="PTHR20930:SF0">
    <property type="entry name" value="PROTEIN ILRUN"/>
    <property type="match status" value="1"/>
</dbReference>
<reference evidence="2 3" key="1">
    <citation type="submission" date="2020-07" db="EMBL/GenBank/DDBJ databases">
        <title>Sequencing the genomes of 1000 actinobacteria strains.</title>
        <authorList>
            <person name="Klenk H.-P."/>
        </authorList>
    </citation>
    <scope>NUCLEOTIDE SEQUENCE [LARGE SCALE GENOMIC DNA]</scope>
    <source>
        <strain evidence="2 3">DSM 102047</strain>
    </source>
</reference>
<dbReference type="PANTHER" id="PTHR20930">
    <property type="entry name" value="OVARIAN CARCINOMA ANTIGEN CA125-RELATED"/>
    <property type="match status" value="1"/>
</dbReference>
<proteinExistence type="predicted"/>
<protein>
    <recommendedName>
        <fullName evidence="1">Nbr1 FW domain-containing protein</fullName>
    </recommendedName>
</protein>
<dbReference type="Pfam" id="PF16158">
    <property type="entry name" value="N_BRCA1_IG"/>
    <property type="match status" value="1"/>
</dbReference>
<organism evidence="2 3">
    <name type="scientific">Psychromicrobium silvestre</name>
    <dbReference type="NCBI Taxonomy" id="1645614"/>
    <lineage>
        <taxon>Bacteria</taxon>
        <taxon>Bacillati</taxon>
        <taxon>Actinomycetota</taxon>
        <taxon>Actinomycetes</taxon>
        <taxon>Micrococcales</taxon>
        <taxon>Micrococcaceae</taxon>
        <taxon>Psychromicrobium</taxon>
    </lineage>
</organism>
<name>A0A7Y9LVT8_9MICC</name>
<gene>
    <name evidence="2" type="ORF">FHU41_002789</name>
</gene>
<dbReference type="InterPro" id="IPR013783">
    <property type="entry name" value="Ig-like_fold"/>
</dbReference>
<dbReference type="CDD" id="cd14947">
    <property type="entry name" value="NBR1_like"/>
    <property type="match status" value="1"/>
</dbReference>
<dbReference type="EMBL" id="JACBYQ010000002">
    <property type="protein sequence ID" value="NYE96539.1"/>
    <property type="molecule type" value="Genomic_DNA"/>
</dbReference>
<comment type="caution">
    <text evidence="2">The sequence shown here is derived from an EMBL/GenBank/DDBJ whole genome shotgun (WGS) entry which is preliminary data.</text>
</comment>
<dbReference type="AlphaFoldDB" id="A0A7Y9LVT8"/>
<accession>A0A7Y9LVT8</accession>
<keyword evidence="3" id="KW-1185">Reference proteome</keyword>
<dbReference type="RefSeq" id="WP_179390184.1">
    <property type="nucleotide sequence ID" value="NZ_JACBYQ010000002.1"/>
</dbReference>
<dbReference type="InterPro" id="IPR032350">
    <property type="entry name" value="Nbr1_FW"/>
</dbReference>
<dbReference type="Proteomes" id="UP000521748">
    <property type="component" value="Unassembled WGS sequence"/>
</dbReference>
<evidence type="ECO:0000313" key="3">
    <source>
        <dbReference type="Proteomes" id="UP000521748"/>
    </source>
</evidence>
<feature type="domain" description="Nbr1 FW" evidence="1">
    <location>
        <begin position="24"/>
        <end position="110"/>
    </location>
</feature>
<evidence type="ECO:0000313" key="2">
    <source>
        <dbReference type="EMBL" id="NYE96539.1"/>
    </source>
</evidence>
<evidence type="ECO:0000259" key="1">
    <source>
        <dbReference type="Pfam" id="PF16158"/>
    </source>
</evidence>
<dbReference type="GO" id="GO:0005975">
    <property type="term" value="P:carbohydrate metabolic process"/>
    <property type="evidence" value="ECO:0007669"/>
    <property type="project" value="UniProtKB-ARBA"/>
</dbReference>
<dbReference type="Gene3D" id="2.60.40.10">
    <property type="entry name" value="Immunoglobulins"/>
    <property type="match status" value="1"/>
</dbReference>